<protein>
    <submittedName>
        <fullName evidence="1">Uncharacterized protein</fullName>
    </submittedName>
</protein>
<name>A0A317DWY8_9PROT</name>
<organism evidence="1 2">
    <name type="scientific">Zavarzinia aquatilis</name>
    <dbReference type="NCBI Taxonomy" id="2211142"/>
    <lineage>
        <taxon>Bacteria</taxon>
        <taxon>Pseudomonadati</taxon>
        <taxon>Pseudomonadota</taxon>
        <taxon>Alphaproteobacteria</taxon>
        <taxon>Rhodospirillales</taxon>
        <taxon>Zavarziniaceae</taxon>
        <taxon>Zavarzinia</taxon>
    </lineage>
</organism>
<dbReference type="AlphaFoldDB" id="A0A317DWY8"/>
<reference evidence="1 2" key="1">
    <citation type="submission" date="2018-05" db="EMBL/GenBank/DDBJ databases">
        <title>Zavarzinia sp. HR-AS.</title>
        <authorList>
            <person name="Lee Y."/>
            <person name="Jeon C.O."/>
        </authorList>
    </citation>
    <scope>NUCLEOTIDE SEQUENCE [LARGE SCALE GENOMIC DNA]</scope>
    <source>
        <strain evidence="1 2">HR-AS</strain>
    </source>
</reference>
<dbReference type="Proteomes" id="UP000245461">
    <property type="component" value="Unassembled WGS sequence"/>
</dbReference>
<keyword evidence="2" id="KW-1185">Reference proteome</keyword>
<comment type="caution">
    <text evidence="1">The sequence shown here is derived from an EMBL/GenBank/DDBJ whole genome shotgun (WGS) entry which is preliminary data.</text>
</comment>
<accession>A0A317DWY8</accession>
<sequence length="165" mass="18355">MEKPVDAKEITSRLIEDLVGRPMAQWAPPVRIAGYDLLTTVWPVLERAYSWTSANQLPYRSRAERAADQAIAEAAIKGDITLLDAASPPARRVIFERLVQLALALSAEELIGISETVIVVPSDLSRTAHWRIAMTWLLIEMPLPWPPGAFDRHGPQLRALAQTIQ</sequence>
<evidence type="ECO:0000313" key="2">
    <source>
        <dbReference type="Proteomes" id="UP000245461"/>
    </source>
</evidence>
<evidence type="ECO:0000313" key="1">
    <source>
        <dbReference type="EMBL" id="PWR18376.1"/>
    </source>
</evidence>
<gene>
    <name evidence="1" type="ORF">DKG74_19160</name>
</gene>
<proteinExistence type="predicted"/>
<dbReference type="EMBL" id="QGLE01000015">
    <property type="protein sequence ID" value="PWR18376.1"/>
    <property type="molecule type" value="Genomic_DNA"/>
</dbReference>